<organism evidence="2 3">
    <name type="scientific">Gluconobacter morbifer G707</name>
    <dbReference type="NCBI Taxonomy" id="1088869"/>
    <lineage>
        <taxon>Bacteria</taxon>
        <taxon>Pseudomonadati</taxon>
        <taxon>Pseudomonadota</taxon>
        <taxon>Alphaproteobacteria</taxon>
        <taxon>Acetobacterales</taxon>
        <taxon>Acetobacteraceae</taxon>
        <taxon>Gluconobacter</taxon>
    </lineage>
</organism>
<reference evidence="2 3" key="1">
    <citation type="submission" date="2011-10" db="EMBL/GenBank/DDBJ databases">
        <title>Genome sequence of Gluconobacter morbifer G707, isolated from Drosophila gut.</title>
        <authorList>
            <person name="Lee W.-J."/>
            <person name="Kim E.-K."/>
        </authorList>
    </citation>
    <scope>NUCLEOTIDE SEQUENCE [LARGE SCALE GENOMIC DNA]</scope>
    <source>
        <strain evidence="2 3">G707</strain>
    </source>
</reference>
<dbReference type="PATRIC" id="fig|1088869.3.peg.2145"/>
<dbReference type="EMBL" id="AGQV01000008">
    <property type="protein sequence ID" value="EHH67580.1"/>
    <property type="molecule type" value="Genomic_DNA"/>
</dbReference>
<evidence type="ECO:0000256" key="1">
    <source>
        <dbReference type="SAM" id="Phobius"/>
    </source>
</evidence>
<keyword evidence="3" id="KW-1185">Reference proteome</keyword>
<gene>
    <name evidence="2" type="ORF">GMO_21510</name>
</gene>
<dbReference type="RefSeq" id="WP_008852298.1">
    <property type="nucleotide sequence ID" value="NZ_AGQV01000008.1"/>
</dbReference>
<protein>
    <submittedName>
        <fullName evidence="2">Uncharacterized protein</fullName>
    </submittedName>
</protein>
<keyword evidence="1" id="KW-1133">Transmembrane helix</keyword>
<dbReference type="AlphaFoldDB" id="G6XKY5"/>
<dbReference type="OrthoDB" id="9865787at2"/>
<keyword evidence="1" id="KW-0812">Transmembrane</keyword>
<feature type="transmembrane region" description="Helical" evidence="1">
    <location>
        <begin position="12"/>
        <end position="36"/>
    </location>
</feature>
<proteinExistence type="predicted"/>
<name>G6XKY5_9PROT</name>
<dbReference type="Proteomes" id="UP000004949">
    <property type="component" value="Unassembled WGS sequence"/>
</dbReference>
<dbReference type="STRING" id="1088869.GMO_21510"/>
<evidence type="ECO:0000313" key="2">
    <source>
        <dbReference type="EMBL" id="EHH67580.1"/>
    </source>
</evidence>
<comment type="caution">
    <text evidence="2">The sequence shown here is derived from an EMBL/GenBank/DDBJ whole genome shotgun (WGS) entry which is preliminary data.</text>
</comment>
<keyword evidence="1" id="KW-0472">Membrane</keyword>
<sequence length="91" mass="10474">MDAAHLAASVVLPWPVMIIALFIGLVITVWAVIALVRHPIIERRIARLEQGHLINEERDRHMQSMLEKISHDQECSNQLLHLIVEGHMKRD</sequence>
<accession>G6XKY5</accession>
<evidence type="ECO:0000313" key="3">
    <source>
        <dbReference type="Proteomes" id="UP000004949"/>
    </source>
</evidence>